<dbReference type="AlphaFoldDB" id="A0A840WT07"/>
<evidence type="ECO:0000313" key="2">
    <source>
        <dbReference type="Proteomes" id="UP000579647"/>
    </source>
</evidence>
<sequence length="176" mass="19088">MKKASFSLGAVLGFFTASAVVVGLLFAGVVEFDVRSHKNFGELERESDGLLFGGGLVYTVTSVREGNDDSRSVYFDAVVANKSNRYQENTIPDVYCLLPGGEQRAESVRSLNHAGIYPSDGSLGEAAVFEYRCEIPEGMELHHVSVVLETPQGSRFSFVDPIGSAQKVRRSEEGSN</sequence>
<reference evidence="1 2" key="1">
    <citation type="submission" date="2020-08" db="EMBL/GenBank/DDBJ databases">
        <title>Sequencing the genomes of 1000 actinobacteria strains.</title>
        <authorList>
            <person name="Klenk H.-P."/>
        </authorList>
    </citation>
    <scope>NUCLEOTIDE SEQUENCE [LARGE SCALE GENOMIC DNA]</scope>
    <source>
        <strain evidence="1 2">DSM 44598</strain>
    </source>
</reference>
<gene>
    <name evidence="1" type="ORF">HNR07_004405</name>
</gene>
<proteinExistence type="predicted"/>
<dbReference type="RefSeq" id="WP_184366557.1">
    <property type="nucleotide sequence ID" value="NZ_BAAAKM010000007.1"/>
</dbReference>
<dbReference type="Proteomes" id="UP000579647">
    <property type="component" value="Unassembled WGS sequence"/>
</dbReference>
<organism evidence="1 2">
    <name type="scientific">Nocardiopsis metallicus</name>
    <dbReference type="NCBI Taxonomy" id="179819"/>
    <lineage>
        <taxon>Bacteria</taxon>
        <taxon>Bacillati</taxon>
        <taxon>Actinomycetota</taxon>
        <taxon>Actinomycetes</taxon>
        <taxon>Streptosporangiales</taxon>
        <taxon>Nocardiopsidaceae</taxon>
        <taxon>Nocardiopsis</taxon>
    </lineage>
</organism>
<name>A0A840WT07_9ACTN</name>
<comment type="caution">
    <text evidence="1">The sequence shown here is derived from an EMBL/GenBank/DDBJ whole genome shotgun (WGS) entry which is preliminary data.</text>
</comment>
<accession>A0A840WT07</accession>
<protein>
    <submittedName>
        <fullName evidence="1">Uncharacterized protein</fullName>
    </submittedName>
</protein>
<evidence type="ECO:0000313" key="1">
    <source>
        <dbReference type="EMBL" id="MBB5493268.1"/>
    </source>
</evidence>
<keyword evidence="2" id="KW-1185">Reference proteome</keyword>
<dbReference type="EMBL" id="JACHDO010000001">
    <property type="protein sequence ID" value="MBB5493268.1"/>
    <property type="molecule type" value="Genomic_DNA"/>
</dbReference>